<dbReference type="Proteomes" id="UP000178089">
    <property type="component" value="Unassembled WGS sequence"/>
</dbReference>
<keyword evidence="1" id="KW-0472">Membrane</keyword>
<keyword evidence="1" id="KW-0812">Transmembrane</keyword>
<keyword evidence="1" id="KW-1133">Transmembrane helix</keyword>
<comment type="caution">
    <text evidence="2">The sequence shown here is derived from an EMBL/GenBank/DDBJ whole genome shotgun (WGS) entry which is preliminary data.</text>
</comment>
<protein>
    <submittedName>
        <fullName evidence="2">Uncharacterized protein</fullName>
    </submittedName>
</protein>
<organism evidence="2 3">
    <name type="scientific">Candidatus Taylorbacteria bacterium RIFCSPHIGHO2_12_FULL_45_16</name>
    <dbReference type="NCBI Taxonomy" id="1802315"/>
    <lineage>
        <taxon>Bacteria</taxon>
        <taxon>Candidatus Tayloriibacteriota</taxon>
    </lineage>
</organism>
<evidence type="ECO:0000313" key="2">
    <source>
        <dbReference type="EMBL" id="OHA29149.1"/>
    </source>
</evidence>
<feature type="transmembrane region" description="Helical" evidence="1">
    <location>
        <begin position="12"/>
        <end position="34"/>
    </location>
</feature>
<sequence length="244" mass="27514">MNSISIFPSDYWFGLGLLTMVALLAATCATISWGFARKKNLSVAIPSFGAIVLLIPVANHCFNQYEVRANTTLIWLQKLPNGSEYVHTVWWSTDKQLVMSRKALVGMMDGYLNSMRADAKSLARNPENDRLALVRVEPKQHATHSLSIITQNPKVRHLSINLETDVIPSRTDRFLQAQIQTDGKVIESLLYEFCESNSTNLAGFYNPISHEQQERFNALVAEKMHDSLEVSGLKYVQARFDILP</sequence>
<dbReference type="AlphaFoldDB" id="A0A1G2N164"/>
<gene>
    <name evidence="2" type="ORF">A3F51_00865</name>
</gene>
<proteinExistence type="predicted"/>
<accession>A0A1G2N164</accession>
<evidence type="ECO:0000313" key="3">
    <source>
        <dbReference type="Proteomes" id="UP000178089"/>
    </source>
</evidence>
<reference evidence="2 3" key="1">
    <citation type="journal article" date="2016" name="Nat. Commun.">
        <title>Thousands of microbial genomes shed light on interconnected biogeochemical processes in an aquifer system.</title>
        <authorList>
            <person name="Anantharaman K."/>
            <person name="Brown C.T."/>
            <person name="Hug L.A."/>
            <person name="Sharon I."/>
            <person name="Castelle C.J."/>
            <person name="Probst A.J."/>
            <person name="Thomas B.C."/>
            <person name="Singh A."/>
            <person name="Wilkins M.J."/>
            <person name="Karaoz U."/>
            <person name="Brodie E.L."/>
            <person name="Williams K.H."/>
            <person name="Hubbard S.S."/>
            <person name="Banfield J.F."/>
        </authorList>
    </citation>
    <scope>NUCLEOTIDE SEQUENCE [LARGE SCALE GENOMIC DNA]</scope>
</reference>
<name>A0A1G2N164_9BACT</name>
<feature type="transmembrane region" description="Helical" evidence="1">
    <location>
        <begin position="41"/>
        <end position="58"/>
    </location>
</feature>
<dbReference type="EMBL" id="MHRT01000005">
    <property type="protein sequence ID" value="OHA29149.1"/>
    <property type="molecule type" value="Genomic_DNA"/>
</dbReference>
<evidence type="ECO:0000256" key="1">
    <source>
        <dbReference type="SAM" id="Phobius"/>
    </source>
</evidence>